<reference evidence="1" key="1">
    <citation type="submission" date="2018-05" db="EMBL/GenBank/DDBJ databases">
        <authorList>
            <person name="Lanie J.A."/>
            <person name="Ng W.-L."/>
            <person name="Kazmierczak K.M."/>
            <person name="Andrzejewski T.M."/>
            <person name="Davidsen T.M."/>
            <person name="Wayne K.J."/>
            <person name="Tettelin H."/>
            <person name="Glass J.I."/>
            <person name="Rusch D."/>
            <person name="Podicherti R."/>
            <person name="Tsui H.-C.T."/>
            <person name="Winkler M.E."/>
        </authorList>
    </citation>
    <scope>NUCLEOTIDE SEQUENCE</scope>
</reference>
<dbReference type="EMBL" id="UINC01172585">
    <property type="protein sequence ID" value="SVD77729.1"/>
    <property type="molecule type" value="Genomic_DNA"/>
</dbReference>
<gene>
    <name evidence="1" type="ORF">METZ01_LOCUS430583</name>
</gene>
<evidence type="ECO:0000313" key="1">
    <source>
        <dbReference type="EMBL" id="SVD77729.1"/>
    </source>
</evidence>
<sequence>MDYEMKKVLLFKKLLEIQKKMSNKSTEC</sequence>
<organism evidence="1">
    <name type="scientific">marine metagenome</name>
    <dbReference type="NCBI Taxonomy" id="408172"/>
    <lineage>
        <taxon>unclassified sequences</taxon>
        <taxon>metagenomes</taxon>
        <taxon>ecological metagenomes</taxon>
    </lineage>
</organism>
<proteinExistence type="predicted"/>
<dbReference type="AlphaFoldDB" id="A0A382Y3V5"/>
<name>A0A382Y3V5_9ZZZZ</name>
<protein>
    <submittedName>
        <fullName evidence="1">Uncharacterized protein</fullName>
    </submittedName>
</protein>
<accession>A0A382Y3V5</accession>